<feature type="compositionally biased region" description="Basic and acidic residues" evidence="5">
    <location>
        <begin position="1"/>
        <end position="10"/>
    </location>
</feature>
<dbReference type="GO" id="GO:0000981">
    <property type="term" value="F:DNA-binding transcription factor activity, RNA polymerase II-specific"/>
    <property type="evidence" value="ECO:0007669"/>
    <property type="project" value="InterPro"/>
</dbReference>
<dbReference type="PANTHER" id="PTHR47840:SF1">
    <property type="entry name" value="ZN(II)2CYS6 TRANSCRIPTION FACTOR (EUROFUNG)"/>
    <property type="match status" value="1"/>
</dbReference>
<evidence type="ECO:0000256" key="4">
    <source>
        <dbReference type="ARBA" id="ARBA00023242"/>
    </source>
</evidence>
<dbReference type="GO" id="GO:0008270">
    <property type="term" value="F:zinc ion binding"/>
    <property type="evidence" value="ECO:0007669"/>
    <property type="project" value="InterPro"/>
</dbReference>
<dbReference type="PANTHER" id="PTHR47840">
    <property type="entry name" value="ZN(II)2CYS6 TRANSCRIPTION FACTOR (EUROFUNG)-RELATED"/>
    <property type="match status" value="1"/>
</dbReference>
<evidence type="ECO:0000256" key="1">
    <source>
        <dbReference type="ARBA" id="ARBA00022723"/>
    </source>
</evidence>
<keyword evidence="8" id="KW-1185">Reference proteome</keyword>
<dbReference type="PROSITE" id="PS00463">
    <property type="entry name" value="ZN2_CY6_FUNGAL_1"/>
    <property type="match status" value="1"/>
</dbReference>
<gene>
    <name evidence="7" type="ORF">BT63DRAFT_416469</name>
</gene>
<dbReference type="CDD" id="cd12148">
    <property type="entry name" value="fungal_TF_MHR"/>
    <property type="match status" value="1"/>
</dbReference>
<sequence length="743" mass="84559">MAPPKRERSDTPPLHYESSGITKDMRKGTHSCTECRRRKTRCTPLPSYPQMCVECFSRGLRCTDQSPGPRKPAPEQKTNLRDRVSRLEHLVQQIQETKDDKPIPCARDTKTIYTRLMDDVTITIPTSSKYQERNGHAALQSNAKQFGHPYGYLGLGAPTLHSRPKDYKIRSIFKASLPPLEVTEHALEANAFWWNSIMATVVDTDKLQLKKMTIKEFASWAMNYGSPMSCAHVLHIILTQSPESEMERLLDLVERYILSDEEYMSTLEGCEVALFHVKMLGDMGEPQKAWQITRRAIGFAQKLGFDKARGKLRQDLMWYGLFHSERFASLILGVPYDVYDGHYRVSFSNGPDAYKNRDFTSRLAQIAGKVADKIHGLSLTPLSLTEIEQELAALSARMPEGFWQIPYYAPSNFQEAFQWQEKVVGQIYYWQTRLMLHMPYMLKSMTEAGYEDSRTLCFDCARQILRLWFTLRDPANVFIYKTKSIDFVAFVAAATIVFGLLTSPHRLSEQQQSDDWDSMECATEIFHRASKAPFGRFAKQGYQELSRIIRYRGYVPEVEKDELATYIPFFGTVTIHFREQITHIQRTAPAVPPSHILPSQTEPTELIPQQPIQRQDIPAQSMPSQLQPPPLPSQPVRGPRLSLNIPQYFNTKRGGITSAPVVNNYLSPATPTAHQPYHSAMSRSAMPRTIDPSLLEGVTTAFSPQIVSPFQSSAHDNSALDRDLHAWDWPAAEPRLSAEVGFK</sequence>
<keyword evidence="1" id="KW-0479">Metal-binding</keyword>
<keyword evidence="3" id="KW-0804">Transcription</keyword>
<evidence type="ECO:0000256" key="2">
    <source>
        <dbReference type="ARBA" id="ARBA00023015"/>
    </source>
</evidence>
<dbReference type="AlphaFoldDB" id="A0A6A6U1Q3"/>
<dbReference type="CDD" id="cd00067">
    <property type="entry name" value="GAL4"/>
    <property type="match status" value="1"/>
</dbReference>
<organism evidence="7 8">
    <name type="scientific">Microthyrium microscopicum</name>
    <dbReference type="NCBI Taxonomy" id="703497"/>
    <lineage>
        <taxon>Eukaryota</taxon>
        <taxon>Fungi</taxon>
        <taxon>Dikarya</taxon>
        <taxon>Ascomycota</taxon>
        <taxon>Pezizomycotina</taxon>
        <taxon>Dothideomycetes</taxon>
        <taxon>Dothideomycetes incertae sedis</taxon>
        <taxon>Microthyriales</taxon>
        <taxon>Microthyriaceae</taxon>
        <taxon>Microthyrium</taxon>
    </lineage>
</organism>
<proteinExistence type="predicted"/>
<dbReference type="Gene3D" id="4.10.240.10">
    <property type="entry name" value="Zn(2)-C6 fungal-type DNA-binding domain"/>
    <property type="match status" value="1"/>
</dbReference>
<dbReference type="Proteomes" id="UP000799302">
    <property type="component" value="Unassembled WGS sequence"/>
</dbReference>
<evidence type="ECO:0000313" key="7">
    <source>
        <dbReference type="EMBL" id="KAF2666042.1"/>
    </source>
</evidence>
<dbReference type="EMBL" id="MU004239">
    <property type="protein sequence ID" value="KAF2666042.1"/>
    <property type="molecule type" value="Genomic_DNA"/>
</dbReference>
<evidence type="ECO:0000313" key="8">
    <source>
        <dbReference type="Proteomes" id="UP000799302"/>
    </source>
</evidence>
<dbReference type="InterPro" id="IPR001138">
    <property type="entry name" value="Zn2Cys6_DnaBD"/>
</dbReference>
<dbReference type="GO" id="GO:0003677">
    <property type="term" value="F:DNA binding"/>
    <property type="evidence" value="ECO:0007669"/>
    <property type="project" value="InterPro"/>
</dbReference>
<reference evidence="7" key="1">
    <citation type="journal article" date="2020" name="Stud. Mycol.">
        <title>101 Dothideomycetes genomes: a test case for predicting lifestyles and emergence of pathogens.</title>
        <authorList>
            <person name="Haridas S."/>
            <person name="Albert R."/>
            <person name="Binder M."/>
            <person name="Bloem J."/>
            <person name="Labutti K."/>
            <person name="Salamov A."/>
            <person name="Andreopoulos B."/>
            <person name="Baker S."/>
            <person name="Barry K."/>
            <person name="Bills G."/>
            <person name="Bluhm B."/>
            <person name="Cannon C."/>
            <person name="Castanera R."/>
            <person name="Culley D."/>
            <person name="Daum C."/>
            <person name="Ezra D."/>
            <person name="Gonzalez J."/>
            <person name="Henrissat B."/>
            <person name="Kuo A."/>
            <person name="Liang C."/>
            <person name="Lipzen A."/>
            <person name="Lutzoni F."/>
            <person name="Magnuson J."/>
            <person name="Mondo S."/>
            <person name="Nolan M."/>
            <person name="Ohm R."/>
            <person name="Pangilinan J."/>
            <person name="Park H.-J."/>
            <person name="Ramirez L."/>
            <person name="Alfaro M."/>
            <person name="Sun H."/>
            <person name="Tritt A."/>
            <person name="Yoshinaga Y."/>
            <person name="Zwiers L.-H."/>
            <person name="Turgeon B."/>
            <person name="Goodwin S."/>
            <person name="Spatafora J."/>
            <person name="Crous P."/>
            <person name="Grigoriev I."/>
        </authorList>
    </citation>
    <scope>NUCLEOTIDE SEQUENCE</scope>
    <source>
        <strain evidence="7">CBS 115976</strain>
    </source>
</reference>
<evidence type="ECO:0000256" key="5">
    <source>
        <dbReference type="SAM" id="MobiDB-lite"/>
    </source>
</evidence>
<accession>A0A6A6U1Q3</accession>
<feature type="domain" description="Zn(2)-C6 fungal-type" evidence="6">
    <location>
        <begin position="31"/>
        <end position="64"/>
    </location>
</feature>
<dbReference type="SMART" id="SM00906">
    <property type="entry name" value="Fungal_trans"/>
    <property type="match status" value="1"/>
</dbReference>
<dbReference type="InterPro" id="IPR007219">
    <property type="entry name" value="XnlR_reg_dom"/>
</dbReference>
<dbReference type="PROSITE" id="PS50048">
    <property type="entry name" value="ZN2_CY6_FUNGAL_2"/>
    <property type="match status" value="1"/>
</dbReference>
<protein>
    <recommendedName>
        <fullName evidence="6">Zn(2)-C6 fungal-type domain-containing protein</fullName>
    </recommendedName>
</protein>
<keyword evidence="2" id="KW-0805">Transcription regulation</keyword>
<dbReference type="SMART" id="SM00066">
    <property type="entry name" value="GAL4"/>
    <property type="match status" value="1"/>
</dbReference>
<evidence type="ECO:0000259" key="6">
    <source>
        <dbReference type="PROSITE" id="PS50048"/>
    </source>
</evidence>
<dbReference type="OrthoDB" id="6509908at2759"/>
<dbReference type="SUPFAM" id="SSF57701">
    <property type="entry name" value="Zn2/Cys6 DNA-binding domain"/>
    <property type="match status" value="1"/>
</dbReference>
<evidence type="ECO:0000256" key="3">
    <source>
        <dbReference type="ARBA" id="ARBA00023163"/>
    </source>
</evidence>
<feature type="region of interest" description="Disordered" evidence="5">
    <location>
        <begin position="1"/>
        <end position="30"/>
    </location>
</feature>
<name>A0A6A6U1Q3_9PEZI</name>
<dbReference type="InterPro" id="IPR036864">
    <property type="entry name" value="Zn2-C6_fun-type_DNA-bd_sf"/>
</dbReference>
<dbReference type="GO" id="GO:0006351">
    <property type="term" value="P:DNA-templated transcription"/>
    <property type="evidence" value="ECO:0007669"/>
    <property type="project" value="InterPro"/>
</dbReference>
<keyword evidence="4" id="KW-0539">Nucleus</keyword>